<reference evidence="2" key="1">
    <citation type="submission" date="2018-09" db="EMBL/GenBank/DDBJ databases">
        <authorList>
            <person name="Zhu H."/>
        </authorList>
    </citation>
    <scope>NUCLEOTIDE SEQUENCE [LARGE SCALE GENOMIC DNA]</scope>
    <source>
        <strain evidence="2">K1R23-30</strain>
    </source>
</reference>
<keyword evidence="2" id="KW-1185">Reference proteome</keyword>
<organism evidence="1 2">
    <name type="scientific">Noviherbaspirillum saxi</name>
    <dbReference type="NCBI Taxonomy" id="2320863"/>
    <lineage>
        <taxon>Bacteria</taxon>
        <taxon>Pseudomonadati</taxon>
        <taxon>Pseudomonadota</taxon>
        <taxon>Betaproteobacteria</taxon>
        <taxon>Burkholderiales</taxon>
        <taxon>Oxalobacteraceae</taxon>
        <taxon>Noviherbaspirillum</taxon>
    </lineage>
</organism>
<dbReference type="EMBL" id="QYUO01000001">
    <property type="protein sequence ID" value="RJF97147.1"/>
    <property type="molecule type" value="Genomic_DNA"/>
</dbReference>
<name>A0A3A3FLP0_9BURK</name>
<dbReference type="OrthoDB" id="8780025at2"/>
<dbReference type="RefSeq" id="WP_119767098.1">
    <property type="nucleotide sequence ID" value="NZ_QYUO01000001.1"/>
</dbReference>
<evidence type="ECO:0000313" key="2">
    <source>
        <dbReference type="Proteomes" id="UP000265955"/>
    </source>
</evidence>
<comment type="caution">
    <text evidence="1">The sequence shown here is derived from an EMBL/GenBank/DDBJ whole genome shotgun (WGS) entry which is preliminary data.</text>
</comment>
<proteinExistence type="predicted"/>
<dbReference type="Proteomes" id="UP000265955">
    <property type="component" value="Unassembled WGS sequence"/>
</dbReference>
<evidence type="ECO:0000313" key="1">
    <source>
        <dbReference type="EMBL" id="RJF97147.1"/>
    </source>
</evidence>
<accession>A0A3A3FLP0</accession>
<sequence length="76" mass="8377">MSTVIQHRGIRIVTLSAHESVAEHCREGDIALVQDESGWWTRFVGAKGDSEGYDSAFDTYDKALWTAKAAAEFSAE</sequence>
<dbReference type="AlphaFoldDB" id="A0A3A3FLP0"/>
<protein>
    <submittedName>
        <fullName evidence="1">Uncharacterized protein</fullName>
    </submittedName>
</protein>
<gene>
    <name evidence="1" type="ORF">D3871_00310</name>
</gene>